<name>A0ABX4F7Z1_9BORD</name>
<dbReference type="PANTHER" id="PTHR30188">
    <property type="entry name" value="ABC TRANSPORTER PERMEASE PROTEIN-RELATED"/>
    <property type="match status" value="1"/>
</dbReference>
<comment type="similarity">
    <text evidence="1">Belongs to the MlaE permease family.</text>
</comment>
<feature type="transmembrane region" description="Helical" evidence="1">
    <location>
        <begin position="172"/>
        <end position="191"/>
    </location>
</feature>
<accession>A0ABX4F7Z1</accession>
<dbReference type="EMBL" id="NEVV01000007">
    <property type="protein sequence ID" value="OZI70430.1"/>
    <property type="molecule type" value="Genomic_DNA"/>
</dbReference>
<dbReference type="Pfam" id="PF02405">
    <property type="entry name" value="MlaE"/>
    <property type="match status" value="1"/>
</dbReference>
<keyword evidence="3" id="KW-1185">Reference proteome</keyword>
<comment type="subcellular location">
    <subcellularLocation>
        <location evidence="1">Cell inner membrane</location>
        <topology evidence="1">Multi-pass membrane protein</topology>
    </subcellularLocation>
</comment>
<dbReference type="InterPro" id="IPR003453">
    <property type="entry name" value="ABC_MlaE_roteobac"/>
</dbReference>
<dbReference type="NCBIfam" id="TIGR00056">
    <property type="entry name" value="MlaE family lipid ABC transporter permease subunit"/>
    <property type="match status" value="1"/>
</dbReference>
<keyword evidence="1" id="KW-1133">Transmembrane helix</keyword>
<proteinExistence type="inferred from homology"/>
<gene>
    <name evidence="2" type="ORF">CAL23_22965</name>
</gene>
<evidence type="ECO:0000313" key="3">
    <source>
        <dbReference type="Proteomes" id="UP000216524"/>
    </source>
</evidence>
<keyword evidence="1" id="KW-0812">Transmembrane</keyword>
<feature type="transmembrane region" description="Helical" evidence="1">
    <location>
        <begin position="315"/>
        <end position="340"/>
    </location>
</feature>
<reference evidence="2 3" key="1">
    <citation type="submission" date="2017-05" db="EMBL/GenBank/DDBJ databases">
        <title>Complete and WGS of Bordetella genogroups.</title>
        <authorList>
            <person name="Spilker T."/>
            <person name="Lipuma J."/>
        </authorList>
    </citation>
    <scope>NUCLEOTIDE SEQUENCE [LARGE SCALE GENOMIC DNA]</scope>
    <source>
        <strain evidence="2 3">AU3139</strain>
    </source>
</reference>
<organism evidence="2 3">
    <name type="scientific">Bordetella genomosp. 6</name>
    <dbReference type="NCBI Taxonomy" id="463024"/>
    <lineage>
        <taxon>Bacteria</taxon>
        <taxon>Pseudomonadati</taxon>
        <taxon>Pseudomonadota</taxon>
        <taxon>Betaproteobacteria</taxon>
        <taxon>Burkholderiales</taxon>
        <taxon>Alcaligenaceae</taxon>
        <taxon>Bordetella</taxon>
    </lineage>
</organism>
<evidence type="ECO:0000313" key="2">
    <source>
        <dbReference type="EMBL" id="OZI70430.1"/>
    </source>
</evidence>
<dbReference type="Proteomes" id="UP000216524">
    <property type="component" value="Unassembled WGS sequence"/>
</dbReference>
<comment type="caution">
    <text evidence="2">The sequence shown here is derived from an EMBL/GenBank/DDBJ whole genome shotgun (WGS) entry which is preliminary data.</text>
</comment>
<protein>
    <submittedName>
        <fullName evidence="2">ABC transporter permease</fullName>
    </submittedName>
</protein>
<sequence>MPMPSLPSTAGAAALPLNLDHGVCHVSGDWSMQALAAPGEVARRRAALARVGADQRWDLRGVERLDTIGAHLLWGAWGQQLPERVRWSDGQREVFQTLQRNRGEALPAPAPADRWGWLRAIGDAVFDAGRNGRALIIMFGQLVLDLGAFLRRPSRGPWREISAQVYRTGAQALGITALVGFLIGVVLSYLSAQQLQMFGADRFIVRLLGVSIVRELGPVLAAILVAGRSGSAITAQIGVMRVTQELDAMLVMGISHGQRLILPRVIALAITMPLLVVWTDAMALLGGMLAAQMQLGVSAQWFLTSLPDAISLTNYWIGMFKGVSFGILIALVACHFGLCIQPNTESLGRGTTTSVVTSITGVILVDALYAVIFSSIGI</sequence>
<comment type="caution">
    <text evidence="1">Lacks conserved residue(s) required for the propagation of feature annotation.</text>
</comment>
<feature type="transmembrane region" description="Helical" evidence="1">
    <location>
        <begin position="265"/>
        <end position="295"/>
    </location>
</feature>
<keyword evidence="1" id="KW-0472">Membrane</keyword>
<dbReference type="InterPro" id="IPR030802">
    <property type="entry name" value="Permease_MalE"/>
</dbReference>
<dbReference type="PANTHER" id="PTHR30188:SF3">
    <property type="entry name" value="ABC TRANSPORTER PERMEASE"/>
    <property type="match status" value="1"/>
</dbReference>
<keyword evidence="1" id="KW-1003">Cell membrane</keyword>
<feature type="transmembrane region" description="Helical" evidence="1">
    <location>
        <begin position="352"/>
        <end position="376"/>
    </location>
</feature>
<evidence type="ECO:0000256" key="1">
    <source>
        <dbReference type="RuleBase" id="RU362044"/>
    </source>
</evidence>
<keyword evidence="1" id="KW-0997">Cell inner membrane</keyword>